<gene>
    <name evidence="2" type="ORF">EXU32_11140</name>
</gene>
<sequence length="120" mass="12038">MGVVIAGLLGAGSIPSVLSPSPDGETGPPLVVLAVDSLLGLVVLVAAIIAWRSGSRGAIRVVAGSSIIIAITALPALFVDVPPWVKVMVAGVTLATIVSVVLMMSPSPRPAALPERVTVR</sequence>
<dbReference type="KEGG" id="jli:EXU32_11140"/>
<reference evidence="2 3" key="1">
    <citation type="submission" date="2019-02" db="EMBL/GenBank/DDBJ databases">
        <title>Genomic data mining of an Antarctic deep-sea actinobacterium, Janibacterlimosus P3-3-X1.</title>
        <authorList>
            <person name="Liao L."/>
            <person name="Chen B."/>
        </authorList>
    </citation>
    <scope>NUCLEOTIDE SEQUENCE [LARGE SCALE GENOMIC DNA]</scope>
    <source>
        <strain evidence="2 3">P3-3-X1</strain>
    </source>
</reference>
<evidence type="ECO:0000256" key="1">
    <source>
        <dbReference type="SAM" id="Phobius"/>
    </source>
</evidence>
<protein>
    <submittedName>
        <fullName evidence="2">Uncharacterized protein</fullName>
    </submittedName>
</protein>
<keyword evidence="1" id="KW-1133">Transmembrane helix</keyword>
<dbReference type="OrthoDB" id="5148057at2"/>
<dbReference type="AlphaFoldDB" id="A0A4P6MSP4"/>
<name>A0A4P6MSP4_9MICO</name>
<feature type="transmembrane region" description="Helical" evidence="1">
    <location>
        <begin position="30"/>
        <end position="51"/>
    </location>
</feature>
<evidence type="ECO:0000313" key="2">
    <source>
        <dbReference type="EMBL" id="QBF46751.1"/>
    </source>
</evidence>
<evidence type="ECO:0000313" key="3">
    <source>
        <dbReference type="Proteomes" id="UP000290408"/>
    </source>
</evidence>
<dbReference type="EMBL" id="CP036164">
    <property type="protein sequence ID" value="QBF46751.1"/>
    <property type="molecule type" value="Genomic_DNA"/>
</dbReference>
<feature type="transmembrane region" description="Helical" evidence="1">
    <location>
        <begin position="84"/>
        <end position="104"/>
    </location>
</feature>
<keyword evidence="3" id="KW-1185">Reference proteome</keyword>
<accession>A0A4P6MSP4</accession>
<dbReference type="RefSeq" id="WP_130629969.1">
    <property type="nucleotide sequence ID" value="NZ_CP036164.1"/>
</dbReference>
<keyword evidence="1" id="KW-0472">Membrane</keyword>
<dbReference type="Proteomes" id="UP000290408">
    <property type="component" value="Chromosome"/>
</dbReference>
<feature type="transmembrane region" description="Helical" evidence="1">
    <location>
        <begin position="58"/>
        <end position="78"/>
    </location>
</feature>
<proteinExistence type="predicted"/>
<keyword evidence="1" id="KW-0812">Transmembrane</keyword>
<organism evidence="2 3">
    <name type="scientific">Janibacter limosus</name>
    <dbReference type="NCBI Taxonomy" id="53458"/>
    <lineage>
        <taxon>Bacteria</taxon>
        <taxon>Bacillati</taxon>
        <taxon>Actinomycetota</taxon>
        <taxon>Actinomycetes</taxon>
        <taxon>Micrococcales</taxon>
        <taxon>Intrasporangiaceae</taxon>
        <taxon>Janibacter</taxon>
    </lineage>
</organism>